<evidence type="ECO:0000313" key="1">
    <source>
        <dbReference type="EMBL" id="CAB4581020.1"/>
    </source>
</evidence>
<dbReference type="PROSITE" id="PS51257">
    <property type="entry name" value="PROKAR_LIPOPROTEIN"/>
    <property type="match status" value="1"/>
</dbReference>
<gene>
    <name evidence="1" type="ORF">UFOPK1766_00458</name>
</gene>
<protein>
    <submittedName>
        <fullName evidence="1">Unannotated protein</fullName>
    </submittedName>
</protein>
<accession>A0A6J6EWL8</accession>
<organism evidence="1">
    <name type="scientific">freshwater metagenome</name>
    <dbReference type="NCBI Taxonomy" id="449393"/>
    <lineage>
        <taxon>unclassified sequences</taxon>
        <taxon>metagenomes</taxon>
        <taxon>ecological metagenomes</taxon>
    </lineage>
</organism>
<dbReference type="AlphaFoldDB" id="A0A6J6EWL8"/>
<dbReference type="EMBL" id="CAEZTW010000063">
    <property type="protein sequence ID" value="CAB4581020.1"/>
    <property type="molecule type" value="Genomic_DNA"/>
</dbReference>
<name>A0A6J6EWL8_9ZZZZ</name>
<reference evidence="1" key="1">
    <citation type="submission" date="2020-05" db="EMBL/GenBank/DDBJ databases">
        <authorList>
            <person name="Chiriac C."/>
            <person name="Salcher M."/>
            <person name="Ghai R."/>
            <person name="Kavagutti S V."/>
        </authorList>
    </citation>
    <scope>NUCLEOTIDE SEQUENCE</scope>
</reference>
<sequence length="173" mass="18574">MLSFKKFIALCFLPLILTGCARAQGALAPTGVPPASEGFAPIDQTDKAYLPDVAPAALEPIINYVDGLNLALTGEFLYLRSTAISSCDCLAIADRLARLFKTASLVGGSYQLKSIELAKDGVNQKSFAVVIHRSDIRKVDRASKQSTLWSASIIKNTFTVKPVGGEWLLSDIL</sequence>
<proteinExistence type="predicted"/>